<reference evidence="1 2" key="1">
    <citation type="journal article" date="2019" name="Nat. Ecol. Evol.">
        <title>Megaphylogeny resolves global patterns of mushroom evolution.</title>
        <authorList>
            <person name="Varga T."/>
            <person name="Krizsan K."/>
            <person name="Foldi C."/>
            <person name="Dima B."/>
            <person name="Sanchez-Garcia M."/>
            <person name="Sanchez-Ramirez S."/>
            <person name="Szollosi G.J."/>
            <person name="Szarkandi J.G."/>
            <person name="Papp V."/>
            <person name="Albert L."/>
            <person name="Andreopoulos W."/>
            <person name="Angelini C."/>
            <person name="Antonin V."/>
            <person name="Barry K.W."/>
            <person name="Bougher N.L."/>
            <person name="Buchanan P."/>
            <person name="Buyck B."/>
            <person name="Bense V."/>
            <person name="Catcheside P."/>
            <person name="Chovatia M."/>
            <person name="Cooper J."/>
            <person name="Damon W."/>
            <person name="Desjardin D."/>
            <person name="Finy P."/>
            <person name="Geml J."/>
            <person name="Haridas S."/>
            <person name="Hughes K."/>
            <person name="Justo A."/>
            <person name="Karasinski D."/>
            <person name="Kautmanova I."/>
            <person name="Kiss B."/>
            <person name="Kocsube S."/>
            <person name="Kotiranta H."/>
            <person name="LaButti K.M."/>
            <person name="Lechner B.E."/>
            <person name="Liimatainen K."/>
            <person name="Lipzen A."/>
            <person name="Lukacs Z."/>
            <person name="Mihaltcheva S."/>
            <person name="Morgado L.N."/>
            <person name="Niskanen T."/>
            <person name="Noordeloos M.E."/>
            <person name="Ohm R.A."/>
            <person name="Ortiz-Santana B."/>
            <person name="Ovrebo C."/>
            <person name="Racz N."/>
            <person name="Riley R."/>
            <person name="Savchenko A."/>
            <person name="Shiryaev A."/>
            <person name="Soop K."/>
            <person name="Spirin V."/>
            <person name="Szebenyi C."/>
            <person name="Tomsovsky M."/>
            <person name="Tulloss R.E."/>
            <person name="Uehling J."/>
            <person name="Grigoriev I.V."/>
            <person name="Vagvolgyi C."/>
            <person name="Papp T."/>
            <person name="Martin F.M."/>
            <person name="Miettinen O."/>
            <person name="Hibbett D.S."/>
            <person name="Nagy L.G."/>
        </authorList>
    </citation>
    <scope>NUCLEOTIDE SEQUENCE [LARGE SCALE GENOMIC DNA]</scope>
    <source>
        <strain evidence="1 2">HHB13444</strain>
    </source>
</reference>
<dbReference type="EMBL" id="ML211794">
    <property type="protein sequence ID" value="TFK80348.1"/>
    <property type="molecule type" value="Genomic_DNA"/>
</dbReference>
<dbReference type="InParanoid" id="A0A5C3NVH5"/>
<dbReference type="STRING" id="1314778.A0A5C3NVH5"/>
<gene>
    <name evidence="1" type="ORF">K466DRAFT_504054</name>
</gene>
<dbReference type="AlphaFoldDB" id="A0A5C3NVH5"/>
<keyword evidence="2" id="KW-1185">Reference proteome</keyword>
<name>A0A5C3NVH5_9APHY</name>
<dbReference type="Proteomes" id="UP000308197">
    <property type="component" value="Unassembled WGS sequence"/>
</dbReference>
<accession>A0A5C3NVH5</accession>
<evidence type="ECO:0000313" key="2">
    <source>
        <dbReference type="Proteomes" id="UP000308197"/>
    </source>
</evidence>
<protein>
    <submittedName>
        <fullName evidence="1">Uncharacterized protein</fullName>
    </submittedName>
</protein>
<organism evidence="1 2">
    <name type="scientific">Polyporus arcularius HHB13444</name>
    <dbReference type="NCBI Taxonomy" id="1314778"/>
    <lineage>
        <taxon>Eukaryota</taxon>
        <taxon>Fungi</taxon>
        <taxon>Dikarya</taxon>
        <taxon>Basidiomycota</taxon>
        <taxon>Agaricomycotina</taxon>
        <taxon>Agaricomycetes</taxon>
        <taxon>Polyporales</taxon>
        <taxon>Polyporaceae</taxon>
        <taxon>Polyporus</taxon>
    </lineage>
</organism>
<evidence type="ECO:0000313" key="1">
    <source>
        <dbReference type="EMBL" id="TFK80348.1"/>
    </source>
</evidence>
<sequence length="283" mass="30862">MLDRADFPALVKVQDVLLDELLGQYGGETTFAVDVKHAELAVKDLVVVVRASNLTVKVALADALNNFAIDARASGRNLERLSMQIYGVVDSILSFNRYAIRTLQSASEKDSAANIDVTLLRTFEDAMKSLATQVTRVIVDATTAMMSLDALEDRLTAVHELCVQETFTTAVSLDDLLWELWTILGGNKSQVRDLKRREAVLQAIERHRALAVAYVSAATHTLVKIDAGLSDLRERLVGYSVDAEHIPLEVHLASLEQSLTRLQLARTTSAGSPPPTRALIGAA</sequence>
<proteinExistence type="predicted"/>